<reference evidence="2 3" key="1">
    <citation type="journal article" date="2019" name="Nat. Med.">
        <title>A library of human gut bacterial isolates paired with longitudinal multiomics data enables mechanistic microbiome research.</title>
        <authorList>
            <person name="Poyet M."/>
            <person name="Groussin M."/>
            <person name="Gibbons S.M."/>
            <person name="Avila-Pacheco J."/>
            <person name="Jiang X."/>
            <person name="Kearney S.M."/>
            <person name="Perrotta A.R."/>
            <person name="Berdy B."/>
            <person name="Zhao S."/>
            <person name="Lieberman T.D."/>
            <person name="Swanson P.K."/>
            <person name="Smith M."/>
            <person name="Roesemann S."/>
            <person name="Alexander J.E."/>
            <person name="Rich S.A."/>
            <person name="Livny J."/>
            <person name="Vlamakis H."/>
            <person name="Clish C."/>
            <person name="Bullock K."/>
            <person name="Deik A."/>
            <person name="Scott J."/>
            <person name="Pierce K.A."/>
            <person name="Xavier R.J."/>
            <person name="Alm E.J."/>
        </authorList>
    </citation>
    <scope>NUCLEOTIDE SEQUENCE [LARGE SCALE GENOMIC DNA]</scope>
    <source>
        <strain evidence="2 3">BIOML-A12</strain>
    </source>
</reference>
<keyword evidence="1" id="KW-0472">Membrane</keyword>
<proteinExistence type="predicted"/>
<dbReference type="Proteomes" id="UP000477156">
    <property type="component" value="Unassembled WGS sequence"/>
</dbReference>
<evidence type="ECO:0000313" key="3">
    <source>
        <dbReference type="Proteomes" id="UP000477156"/>
    </source>
</evidence>
<gene>
    <name evidence="2" type="ORF">GT712_06085</name>
</gene>
<keyword evidence="1" id="KW-1133">Transmembrane helix</keyword>
<protein>
    <submittedName>
        <fullName evidence="2">Uncharacterized protein</fullName>
    </submittedName>
</protein>
<name>A0A6L8XRP8_9FIRM</name>
<feature type="transmembrane region" description="Helical" evidence="1">
    <location>
        <begin position="20"/>
        <end position="38"/>
    </location>
</feature>
<accession>A0A6L8XRP8</accession>
<organism evidence="2 3">
    <name type="scientific">Blautia wexlerae</name>
    <dbReference type="NCBI Taxonomy" id="418240"/>
    <lineage>
        <taxon>Bacteria</taxon>
        <taxon>Bacillati</taxon>
        <taxon>Bacillota</taxon>
        <taxon>Clostridia</taxon>
        <taxon>Lachnospirales</taxon>
        <taxon>Lachnospiraceae</taxon>
        <taxon>Blautia</taxon>
    </lineage>
</organism>
<dbReference type="Gene3D" id="1.10.1760.20">
    <property type="match status" value="1"/>
</dbReference>
<dbReference type="EMBL" id="WWVF01000009">
    <property type="protein sequence ID" value="MZS88666.1"/>
    <property type="molecule type" value="Genomic_DNA"/>
</dbReference>
<keyword evidence="1" id="KW-0812">Transmembrane</keyword>
<comment type="caution">
    <text evidence="2">The sequence shown here is derived from an EMBL/GenBank/DDBJ whole genome shotgun (WGS) entry which is preliminary data.</text>
</comment>
<evidence type="ECO:0000256" key="1">
    <source>
        <dbReference type="SAM" id="Phobius"/>
    </source>
</evidence>
<sequence>MERFRQRYGIALTKKKLQEIILMLMALEAVFAFSYLGYIELPAISTTTLHILVIVAAWSGTKVGTLSISSGCAFAGDHPDFSVEQLTQAADLSMYARKQEYYRAKKLSSGTPVSSGNGVRP</sequence>
<evidence type="ECO:0000313" key="2">
    <source>
        <dbReference type="EMBL" id="MZS88666.1"/>
    </source>
</evidence>
<dbReference type="AlphaFoldDB" id="A0A6L8XRP8"/>
<dbReference type="RefSeq" id="WP_161276067.1">
    <property type="nucleotide sequence ID" value="NZ_JABMHZ010000049.1"/>
</dbReference>